<dbReference type="SUPFAM" id="SSF53756">
    <property type="entry name" value="UDP-Glycosyltransferase/glycogen phosphorylase"/>
    <property type="match status" value="1"/>
</dbReference>
<evidence type="ECO:0000259" key="2">
    <source>
        <dbReference type="Pfam" id="PF13439"/>
    </source>
</evidence>
<protein>
    <submittedName>
        <fullName evidence="3">Glycosyltransferase</fullName>
    </submittedName>
</protein>
<evidence type="ECO:0000313" key="3">
    <source>
        <dbReference type="EMBL" id="NDY43383.1"/>
    </source>
</evidence>
<comment type="caution">
    <text evidence="3">The sequence shown here is derived from an EMBL/GenBank/DDBJ whole genome shotgun (WGS) entry which is preliminary data.</text>
</comment>
<reference evidence="3 4" key="1">
    <citation type="submission" date="2020-02" db="EMBL/GenBank/DDBJ databases">
        <title>Comparative genomics of sulfur disproportionating microorganisms.</title>
        <authorList>
            <person name="Ward L.M."/>
            <person name="Bertran E."/>
            <person name="Johnston D.T."/>
        </authorList>
    </citation>
    <scope>NUCLEOTIDE SEQUENCE [LARGE SCALE GENOMIC DNA]</scope>
    <source>
        <strain evidence="3 4">DSM 100025</strain>
    </source>
</reference>
<sequence length="380" mass="40571">MSAVAGRIRVLHVLARYKGDYPLFNRVVRGLDPAVFSHVVCYLSGPVPADEELRRSGFDVRVMPYGARQLRRFRPGLVRRLRRLARETGAHVVHAHRYRPTLYALLAARGLPGLRVVASVHGLNRFRSASRRLADRLLWPGLDRVVAVSEGVRRDVLAAHPWFPEARVRVIYNGIDVAAFARPGVDRAEARRRLGLPAEGWIWGTAGRLSPVKGHDVLLRAWAEGGLGARGASLALAGAGPLRDGLEVLAADLGIRGQVAFLGELRDMPLFYAALDGFVFPSRHEGFGLALVEALAAGLPAVASAVGGIPEVLGPLPAAGAAALVPPDDPGALAAALARFMEADAARRGTAAAAARARAGVFDAARMLASLADLYRELVP</sequence>
<keyword evidence="4" id="KW-1185">Reference proteome</keyword>
<dbReference type="RefSeq" id="WP_163299531.1">
    <property type="nucleotide sequence ID" value="NZ_JAAGRR010000160.1"/>
</dbReference>
<name>A0A6N9TTG1_DISTH</name>
<dbReference type="Pfam" id="PF00534">
    <property type="entry name" value="Glycos_transf_1"/>
    <property type="match status" value="1"/>
</dbReference>
<dbReference type="InterPro" id="IPR001296">
    <property type="entry name" value="Glyco_trans_1"/>
</dbReference>
<dbReference type="EMBL" id="JAAGRR010000160">
    <property type="protein sequence ID" value="NDY43383.1"/>
    <property type="molecule type" value="Genomic_DNA"/>
</dbReference>
<organism evidence="3 4">
    <name type="scientific">Dissulfurirhabdus thermomarina</name>
    <dbReference type="NCBI Taxonomy" id="1765737"/>
    <lineage>
        <taxon>Bacteria</taxon>
        <taxon>Deltaproteobacteria</taxon>
        <taxon>Dissulfurirhabdaceae</taxon>
        <taxon>Dissulfurirhabdus</taxon>
    </lineage>
</organism>
<dbReference type="AlphaFoldDB" id="A0A6N9TTG1"/>
<accession>A0A6N9TTG1</accession>
<gene>
    <name evidence="3" type="ORF">G3N55_11090</name>
</gene>
<dbReference type="Proteomes" id="UP000469346">
    <property type="component" value="Unassembled WGS sequence"/>
</dbReference>
<dbReference type="GO" id="GO:0016757">
    <property type="term" value="F:glycosyltransferase activity"/>
    <property type="evidence" value="ECO:0007669"/>
    <property type="project" value="InterPro"/>
</dbReference>
<dbReference type="Pfam" id="PF13439">
    <property type="entry name" value="Glyco_transf_4"/>
    <property type="match status" value="1"/>
</dbReference>
<dbReference type="PANTHER" id="PTHR12526:SF630">
    <property type="entry name" value="GLYCOSYLTRANSFERASE"/>
    <property type="match status" value="1"/>
</dbReference>
<feature type="domain" description="Glycosyltransferase subfamily 4-like N-terminal" evidence="2">
    <location>
        <begin position="37"/>
        <end position="178"/>
    </location>
</feature>
<evidence type="ECO:0000259" key="1">
    <source>
        <dbReference type="Pfam" id="PF00534"/>
    </source>
</evidence>
<keyword evidence="3" id="KW-0808">Transferase</keyword>
<proteinExistence type="predicted"/>
<dbReference type="Gene3D" id="3.40.50.2000">
    <property type="entry name" value="Glycogen Phosphorylase B"/>
    <property type="match status" value="2"/>
</dbReference>
<feature type="domain" description="Glycosyl transferase family 1" evidence="1">
    <location>
        <begin position="186"/>
        <end position="350"/>
    </location>
</feature>
<dbReference type="PANTHER" id="PTHR12526">
    <property type="entry name" value="GLYCOSYLTRANSFERASE"/>
    <property type="match status" value="1"/>
</dbReference>
<dbReference type="InterPro" id="IPR028098">
    <property type="entry name" value="Glyco_trans_4-like_N"/>
</dbReference>
<evidence type="ECO:0000313" key="4">
    <source>
        <dbReference type="Proteomes" id="UP000469346"/>
    </source>
</evidence>